<dbReference type="PANTHER" id="PTHR10037:SF62">
    <property type="entry name" value="SODIUM CHANNEL PROTEIN 60E"/>
    <property type="match status" value="1"/>
</dbReference>
<reference evidence="7 8" key="1">
    <citation type="submission" date="2022-05" db="EMBL/GenBank/DDBJ databases">
        <authorList>
            <consortium name="Genoscope - CEA"/>
            <person name="William W."/>
        </authorList>
    </citation>
    <scope>NUCLEOTIDE SEQUENCE [LARGE SCALE GENOMIC DNA]</scope>
</reference>
<evidence type="ECO:0000256" key="5">
    <source>
        <dbReference type="SAM" id="Coils"/>
    </source>
</evidence>
<feature type="transmembrane region" description="Helical" evidence="6">
    <location>
        <begin position="149"/>
        <end position="169"/>
    </location>
</feature>
<evidence type="ECO:0000256" key="3">
    <source>
        <dbReference type="ARBA" id="ARBA00022989"/>
    </source>
</evidence>
<keyword evidence="8" id="KW-1185">Reference proteome</keyword>
<evidence type="ECO:0000313" key="7">
    <source>
        <dbReference type="EMBL" id="CAH3198289.1"/>
    </source>
</evidence>
<dbReference type="Proteomes" id="UP001159427">
    <property type="component" value="Unassembled WGS sequence"/>
</dbReference>
<evidence type="ECO:0000256" key="4">
    <source>
        <dbReference type="ARBA" id="ARBA00023136"/>
    </source>
</evidence>
<evidence type="ECO:0000256" key="2">
    <source>
        <dbReference type="ARBA" id="ARBA00022692"/>
    </source>
</evidence>
<evidence type="ECO:0000256" key="6">
    <source>
        <dbReference type="SAM" id="Phobius"/>
    </source>
</evidence>
<name>A0ABN8T303_9CNID</name>
<feature type="transmembrane region" description="Helical" evidence="6">
    <location>
        <begin position="6"/>
        <end position="33"/>
    </location>
</feature>
<dbReference type="InterPro" id="IPR043203">
    <property type="entry name" value="VGCC_Ca_Na"/>
</dbReference>
<proteinExistence type="predicted"/>
<comment type="subcellular location">
    <subcellularLocation>
        <location evidence="1">Membrane</location>
        <topology evidence="1">Multi-pass membrane protein</topology>
    </subcellularLocation>
</comment>
<gene>
    <name evidence="7" type="ORF">PEVE_00036153</name>
</gene>
<comment type="caution">
    <text evidence="7">The sequence shown here is derived from an EMBL/GenBank/DDBJ whole genome shotgun (WGS) entry which is preliminary data.</text>
</comment>
<dbReference type="Gene3D" id="1.10.287.70">
    <property type="match status" value="1"/>
</dbReference>
<keyword evidence="3 6" id="KW-1133">Transmembrane helix</keyword>
<dbReference type="EMBL" id="CALNXI010005707">
    <property type="protein sequence ID" value="CAH3198289.1"/>
    <property type="molecule type" value="Genomic_DNA"/>
</dbReference>
<feature type="non-terminal residue" evidence="7">
    <location>
        <position position="1"/>
    </location>
</feature>
<keyword evidence="4 6" id="KW-0472">Membrane</keyword>
<accession>A0ABN8T303</accession>
<keyword evidence="5" id="KW-0175">Coiled coil</keyword>
<evidence type="ECO:0000256" key="1">
    <source>
        <dbReference type="ARBA" id="ARBA00004141"/>
    </source>
</evidence>
<organism evidence="7 8">
    <name type="scientific">Porites evermanni</name>
    <dbReference type="NCBI Taxonomy" id="104178"/>
    <lineage>
        <taxon>Eukaryota</taxon>
        <taxon>Metazoa</taxon>
        <taxon>Cnidaria</taxon>
        <taxon>Anthozoa</taxon>
        <taxon>Hexacorallia</taxon>
        <taxon>Scleractinia</taxon>
        <taxon>Fungiina</taxon>
        <taxon>Poritidae</taxon>
        <taxon>Porites</taxon>
    </lineage>
</organism>
<dbReference type="InterPro" id="IPR027359">
    <property type="entry name" value="Volt_channel_dom_sf"/>
</dbReference>
<sequence>VVKALGVWYVFYFVITIFFCSFYLLNLVLAVVYMSYEKEMESIEQEERRKELMRKTAASYTADSSTLKNLRPLRKLRKTKEAMVEVAQTACIVTDVPDIENEHKRNQKTLVERVCECFRFVKTTCENCLSRIPFLKSLRKRMRTVAECAAFDAVIIGVIMLNTIVLALYHHGIEKKFEKVLDLCNMV</sequence>
<dbReference type="Gene3D" id="1.20.120.350">
    <property type="entry name" value="Voltage-gated potassium channels. Chain C"/>
    <property type="match status" value="1"/>
</dbReference>
<protein>
    <submittedName>
        <fullName evidence="7">Uncharacterized protein</fullName>
    </submittedName>
</protein>
<dbReference type="PANTHER" id="PTHR10037">
    <property type="entry name" value="VOLTAGE-GATED CATION CHANNEL CALCIUM AND SODIUM"/>
    <property type="match status" value="1"/>
</dbReference>
<evidence type="ECO:0000313" key="8">
    <source>
        <dbReference type="Proteomes" id="UP001159427"/>
    </source>
</evidence>
<keyword evidence="2 6" id="KW-0812">Transmembrane</keyword>
<feature type="coiled-coil region" evidence="5">
    <location>
        <begin position="33"/>
        <end position="63"/>
    </location>
</feature>